<evidence type="ECO:0000313" key="1">
    <source>
        <dbReference type="EMBL" id="AMM44434.1"/>
    </source>
</evidence>
<name>A0A140G6Z9_9CAUD</name>
<accession>A0A140G6Z9</accession>
<dbReference type="Proteomes" id="UP000201625">
    <property type="component" value="Segment"/>
</dbReference>
<evidence type="ECO:0000313" key="2">
    <source>
        <dbReference type="Proteomes" id="UP000201625"/>
    </source>
</evidence>
<dbReference type="KEGG" id="vg:29127023"/>
<dbReference type="RefSeq" id="YP_009300756.1">
    <property type="nucleotide sequence ID" value="NC_031224.2"/>
</dbReference>
<reference evidence="1" key="1">
    <citation type="submission" date="2018-02" db="EMBL/GenBank/DDBJ databases">
        <authorList>
            <person name="Staples A.K."/>
            <person name="Oates E.A."/>
            <person name="Brown C.B."/>
            <person name="McDaniel C.M."/>
            <person name="Wathen K.E."/>
            <person name="Thompson A.R."/>
            <person name="Goedde M.A."/>
            <person name="Gaffney B."/>
            <person name="Rinehart C.A."/>
            <person name="King R.A."/>
            <person name="Bowman C.A."/>
            <person name="Russell D.A."/>
            <person name="Pope W.H."/>
            <person name="Jacobs-Sera D."/>
            <person name="Hendrix R.W."/>
            <person name="Hatfull G.F."/>
        </authorList>
    </citation>
    <scope>NUCLEOTIDE SEQUENCE</scope>
</reference>
<gene>
    <name evidence="1" type="primary">67</name>
    <name evidence="1" type="ORF">MUDCAT_67</name>
</gene>
<dbReference type="OrthoDB" id="33064at10239"/>
<sequence>MSVAKALAFKEQNFTVSLVTQDNLEEVAQWCKGKIKDDHEALMTPLHGYPKYIELVIDWKVVRASIGDYIVKLDKSYMVLSATIFNLFFEMN</sequence>
<proteinExistence type="predicted"/>
<dbReference type="GeneID" id="29127023"/>
<keyword evidence="2" id="KW-1185">Reference proteome</keyword>
<organism evidence="1 2">
    <name type="scientific">Arthrobacter phage Mudcat</name>
    <dbReference type="NCBI Taxonomy" id="1796997"/>
    <lineage>
        <taxon>Viruses</taxon>
        <taxon>Duplodnaviria</taxon>
        <taxon>Heunggongvirae</taxon>
        <taxon>Uroviricota</taxon>
        <taxon>Caudoviricetes</taxon>
        <taxon>Mudcatvirus</taxon>
        <taxon>Mudcatvirus mudcat</taxon>
    </lineage>
</organism>
<protein>
    <submittedName>
        <fullName evidence="1">Uncharacterized protein</fullName>
    </submittedName>
</protein>
<dbReference type="EMBL" id="KU647628">
    <property type="protein sequence ID" value="AMM44434.1"/>
    <property type="molecule type" value="Genomic_DNA"/>
</dbReference>